<dbReference type="InterPro" id="IPR035985">
    <property type="entry name" value="Ubiquitin-activating_enz"/>
</dbReference>
<comment type="caution">
    <text evidence="2">The sequence shown here is derived from an EMBL/GenBank/DDBJ whole genome shotgun (WGS) entry which is preliminary data.</text>
</comment>
<protein>
    <recommendedName>
        <fullName evidence="1">THIF-type NAD/FAD binding fold domain-containing protein</fullName>
    </recommendedName>
</protein>
<gene>
    <name evidence="2" type="ORF">LCGC14_1757810</name>
</gene>
<evidence type="ECO:0000313" key="2">
    <source>
        <dbReference type="EMBL" id="KKM05071.1"/>
    </source>
</evidence>
<reference evidence="2" key="1">
    <citation type="journal article" date="2015" name="Nature">
        <title>Complex archaea that bridge the gap between prokaryotes and eukaryotes.</title>
        <authorList>
            <person name="Spang A."/>
            <person name="Saw J.H."/>
            <person name="Jorgensen S.L."/>
            <person name="Zaremba-Niedzwiedzka K."/>
            <person name="Martijn J."/>
            <person name="Lind A.E."/>
            <person name="van Eijk R."/>
            <person name="Schleper C."/>
            <person name="Guy L."/>
            <person name="Ettema T.J."/>
        </authorList>
    </citation>
    <scope>NUCLEOTIDE SEQUENCE</scope>
</reference>
<dbReference type="SUPFAM" id="SSF69572">
    <property type="entry name" value="Activating enzymes of the ubiquitin-like proteins"/>
    <property type="match status" value="1"/>
</dbReference>
<dbReference type="Pfam" id="PF00899">
    <property type="entry name" value="ThiF"/>
    <property type="match status" value="1"/>
</dbReference>
<organism evidence="2">
    <name type="scientific">marine sediment metagenome</name>
    <dbReference type="NCBI Taxonomy" id="412755"/>
    <lineage>
        <taxon>unclassified sequences</taxon>
        <taxon>metagenomes</taxon>
        <taxon>ecological metagenomes</taxon>
    </lineage>
</organism>
<dbReference type="AlphaFoldDB" id="A0A0F9JH24"/>
<dbReference type="EMBL" id="LAZR01016307">
    <property type="protein sequence ID" value="KKM05071.1"/>
    <property type="molecule type" value="Genomic_DNA"/>
</dbReference>
<sequence length="377" mass="41642">MKTEIAPSTHWLIRPSVSVIPLGDGIFDFFQSSTRRSMRFRLRPEIAGVITNLDGGMCIEDICAEHGASVAQVGSLLGVLHERCAVEPKLVREAIDKTDFYRVLNFLGDYFPAEELFAAFDRVCSARVAILGCGAVGSWTAMQMGHSGFQNFTVIDSDTVEESNLNRSIFLREDIGLRKAQAIKAALHRISLNIQVQPVFEKVSDADRLRMVLSEARPDIVVNCADEPSVDLTSEWVNDYCSKQNIPYVIAGGYNLHLSLIGMTVSPGLSACFNCSRITLDQLEDESLRGVRRLWRPKRNLGSLAPLTGITSSLAASEVLRLAVASERLVPAMWNRRGEFNFLTNELSFVDLPPRPECGCVSHVNGGSQFRPTHPLT</sequence>
<dbReference type="GO" id="GO:0008641">
    <property type="term" value="F:ubiquitin-like modifier activating enzyme activity"/>
    <property type="evidence" value="ECO:0007669"/>
    <property type="project" value="InterPro"/>
</dbReference>
<evidence type="ECO:0000259" key="1">
    <source>
        <dbReference type="Pfam" id="PF00899"/>
    </source>
</evidence>
<dbReference type="InterPro" id="IPR000594">
    <property type="entry name" value="ThiF_NAD_FAD-bd"/>
</dbReference>
<name>A0A0F9JH24_9ZZZZ</name>
<dbReference type="GO" id="GO:0061503">
    <property type="term" value="F:tRNA threonylcarbamoyladenosine dehydratase"/>
    <property type="evidence" value="ECO:0007669"/>
    <property type="project" value="TreeGrafter"/>
</dbReference>
<feature type="domain" description="THIF-type NAD/FAD binding fold" evidence="1">
    <location>
        <begin position="121"/>
        <end position="359"/>
    </location>
</feature>
<accession>A0A0F9JH24</accession>
<dbReference type="Gene3D" id="3.40.50.720">
    <property type="entry name" value="NAD(P)-binding Rossmann-like Domain"/>
    <property type="match status" value="1"/>
</dbReference>
<dbReference type="PANTHER" id="PTHR43267">
    <property type="entry name" value="TRNA THREONYLCARBAMOYLADENOSINE DEHYDRATASE"/>
    <property type="match status" value="1"/>
</dbReference>
<dbReference type="GO" id="GO:0061504">
    <property type="term" value="P:cyclic threonylcarbamoyladenosine biosynthetic process"/>
    <property type="evidence" value="ECO:0007669"/>
    <property type="project" value="TreeGrafter"/>
</dbReference>
<dbReference type="InterPro" id="IPR045886">
    <property type="entry name" value="ThiF/MoeB/HesA"/>
</dbReference>
<proteinExistence type="predicted"/>
<dbReference type="PANTHER" id="PTHR43267:SF1">
    <property type="entry name" value="TRNA THREONYLCARBAMOYLADENOSINE DEHYDRATASE"/>
    <property type="match status" value="1"/>
</dbReference>